<dbReference type="KEGG" id="acy:Anacy_0410"/>
<accession>K9ZBM7</accession>
<protein>
    <submittedName>
        <fullName evidence="1">Uncharacterized protein</fullName>
    </submittedName>
</protein>
<gene>
    <name evidence="1" type="ordered locus">Anacy_0410</name>
</gene>
<name>K9ZBM7_ANACC</name>
<keyword evidence="2" id="KW-1185">Reference proteome</keyword>
<evidence type="ECO:0000313" key="1">
    <source>
        <dbReference type="EMBL" id="AFZ56012.1"/>
    </source>
</evidence>
<dbReference type="HOGENOM" id="CLU_2713496_0_0_3"/>
<sequence length="72" mass="8611">MQMPLEEYAIAALAERKEDRNKFVSIQNRKYRRRYADLRFRRIKAFRVNFDDVEKISLLSLPDFISILNSGS</sequence>
<organism evidence="1 2">
    <name type="scientific">Anabaena cylindrica (strain ATCC 27899 / PCC 7122)</name>
    <dbReference type="NCBI Taxonomy" id="272123"/>
    <lineage>
        <taxon>Bacteria</taxon>
        <taxon>Bacillati</taxon>
        <taxon>Cyanobacteriota</taxon>
        <taxon>Cyanophyceae</taxon>
        <taxon>Nostocales</taxon>
        <taxon>Nostocaceae</taxon>
        <taxon>Anabaena</taxon>
    </lineage>
</organism>
<reference evidence="2" key="1">
    <citation type="journal article" date="2013" name="Proc. Natl. Acad. Sci. U.S.A.">
        <title>Improving the coverage of the cyanobacterial phylum using diversity-driven genome sequencing.</title>
        <authorList>
            <person name="Shih P.M."/>
            <person name="Wu D."/>
            <person name="Latifi A."/>
            <person name="Axen S.D."/>
            <person name="Fewer D.P."/>
            <person name="Talla E."/>
            <person name="Calteau A."/>
            <person name="Cai F."/>
            <person name="Tandeau de Marsac N."/>
            <person name="Rippka R."/>
            <person name="Herdman M."/>
            <person name="Sivonen K."/>
            <person name="Coursin T."/>
            <person name="Laurent T."/>
            <person name="Goodwin L."/>
            <person name="Nolan M."/>
            <person name="Davenport K.W."/>
            <person name="Han C.S."/>
            <person name="Rubin E.M."/>
            <person name="Eisen J.A."/>
            <person name="Woyke T."/>
            <person name="Gugger M."/>
            <person name="Kerfeld C.A."/>
        </authorList>
    </citation>
    <scope>NUCLEOTIDE SEQUENCE [LARGE SCALE GENOMIC DNA]</scope>
    <source>
        <strain evidence="2">ATCC 27899 / PCC 7122</strain>
    </source>
</reference>
<dbReference type="STRING" id="272123.Anacy_0410"/>
<proteinExistence type="predicted"/>
<evidence type="ECO:0000313" key="2">
    <source>
        <dbReference type="Proteomes" id="UP000010474"/>
    </source>
</evidence>
<dbReference type="EMBL" id="CP003659">
    <property type="protein sequence ID" value="AFZ56012.1"/>
    <property type="molecule type" value="Genomic_DNA"/>
</dbReference>
<dbReference type="PATRIC" id="fig|272123.3.peg.443"/>
<dbReference type="Proteomes" id="UP000010474">
    <property type="component" value="Chromosome"/>
</dbReference>
<dbReference type="AlphaFoldDB" id="K9ZBM7"/>